<evidence type="ECO:0000256" key="4">
    <source>
        <dbReference type="ARBA" id="ARBA00038306"/>
    </source>
</evidence>
<reference evidence="7 8" key="1">
    <citation type="submission" date="2020-08" db="EMBL/GenBank/DDBJ databases">
        <title>The genome sequence of type strain Novosphingobium piscinae KCTC 42194.</title>
        <authorList>
            <person name="Liu Y."/>
        </authorList>
    </citation>
    <scope>NUCLEOTIDE SEQUENCE [LARGE SCALE GENOMIC DNA]</scope>
    <source>
        <strain evidence="7 8">KCTC 42194</strain>
    </source>
</reference>
<comment type="similarity">
    <text evidence="4">Belongs to the Omp25/RopB family.</text>
</comment>
<protein>
    <submittedName>
        <fullName evidence="7">Porin family protein</fullName>
    </submittedName>
</protein>
<feature type="chain" id="PRO_5031231982" evidence="5">
    <location>
        <begin position="24"/>
        <end position="254"/>
    </location>
</feature>
<evidence type="ECO:0000256" key="5">
    <source>
        <dbReference type="SAM" id="SignalP"/>
    </source>
</evidence>
<dbReference type="SUPFAM" id="SSF56925">
    <property type="entry name" value="OMPA-like"/>
    <property type="match status" value="1"/>
</dbReference>
<evidence type="ECO:0000256" key="3">
    <source>
        <dbReference type="ARBA" id="ARBA00023136"/>
    </source>
</evidence>
<keyword evidence="8" id="KW-1185">Reference proteome</keyword>
<dbReference type="Proteomes" id="UP000551327">
    <property type="component" value="Unassembled WGS sequence"/>
</dbReference>
<evidence type="ECO:0000256" key="1">
    <source>
        <dbReference type="ARBA" id="ARBA00004370"/>
    </source>
</evidence>
<dbReference type="Pfam" id="PF13505">
    <property type="entry name" value="OMP_b-brl"/>
    <property type="match status" value="1"/>
</dbReference>
<feature type="signal peptide" evidence="5">
    <location>
        <begin position="1"/>
        <end position="23"/>
    </location>
</feature>
<keyword evidence="3" id="KW-0472">Membrane</keyword>
<dbReference type="InterPro" id="IPR051692">
    <property type="entry name" value="OMP-like"/>
</dbReference>
<dbReference type="Gene3D" id="2.40.160.20">
    <property type="match status" value="1"/>
</dbReference>
<dbReference type="InterPro" id="IPR027385">
    <property type="entry name" value="Beta-barrel_OMP"/>
</dbReference>
<comment type="caution">
    <text evidence="7">The sequence shown here is derived from an EMBL/GenBank/DDBJ whole genome shotgun (WGS) entry which is preliminary data.</text>
</comment>
<dbReference type="RefSeq" id="WP_185677516.1">
    <property type="nucleotide sequence ID" value="NZ_JACLAX010000001.1"/>
</dbReference>
<feature type="domain" description="Outer membrane protein beta-barrel" evidence="6">
    <location>
        <begin position="10"/>
        <end position="218"/>
    </location>
</feature>
<accession>A0A7X1FV99</accession>
<proteinExistence type="inferred from homology"/>
<organism evidence="7 8">
    <name type="scientific">Novosphingobium piscinae</name>
    <dbReference type="NCBI Taxonomy" id="1507448"/>
    <lineage>
        <taxon>Bacteria</taxon>
        <taxon>Pseudomonadati</taxon>
        <taxon>Pseudomonadota</taxon>
        <taxon>Alphaproteobacteria</taxon>
        <taxon>Sphingomonadales</taxon>
        <taxon>Sphingomonadaceae</taxon>
        <taxon>Novosphingobium</taxon>
    </lineage>
</organism>
<dbReference type="PANTHER" id="PTHR34001:SF3">
    <property type="entry name" value="BLL7405 PROTEIN"/>
    <property type="match status" value="1"/>
</dbReference>
<sequence length="254" mass="25614">MRTSIGRSLAAVAILSAASPALAQEASWSGPYVGATIGGNLPHGGDARTVGTPAFLTLVPSLAPATLDTSRNSIAAGAHIGYNLESGGLVYGVEADLSYLGAKKTSSFTSTATVLGTTLSTTAAHQIDYLGTVRARLGYAPNAKALVYATGGLAYGRVKDTATVIGNAAPSSLVWNGVSSGTRTGFTLGGGAEFKVGDRVSLRGEYLYYDLGSQTTTAAGSAGVRGIAALNGIDYSQRTSAKGSIVRVGLNFAL</sequence>
<dbReference type="GO" id="GO:0016020">
    <property type="term" value="C:membrane"/>
    <property type="evidence" value="ECO:0007669"/>
    <property type="project" value="UniProtKB-SubCell"/>
</dbReference>
<dbReference type="PANTHER" id="PTHR34001">
    <property type="entry name" value="BLL7405 PROTEIN"/>
    <property type="match status" value="1"/>
</dbReference>
<dbReference type="InterPro" id="IPR011250">
    <property type="entry name" value="OMP/PagP_B-barrel"/>
</dbReference>
<evidence type="ECO:0000256" key="2">
    <source>
        <dbReference type="ARBA" id="ARBA00022729"/>
    </source>
</evidence>
<dbReference type="AlphaFoldDB" id="A0A7X1FV99"/>
<evidence type="ECO:0000259" key="6">
    <source>
        <dbReference type="Pfam" id="PF13505"/>
    </source>
</evidence>
<keyword evidence="2 5" id="KW-0732">Signal</keyword>
<comment type="subcellular location">
    <subcellularLocation>
        <location evidence="1">Membrane</location>
    </subcellularLocation>
</comment>
<evidence type="ECO:0000313" key="8">
    <source>
        <dbReference type="Proteomes" id="UP000551327"/>
    </source>
</evidence>
<name>A0A7X1FV99_9SPHN</name>
<dbReference type="EMBL" id="JACLAX010000001">
    <property type="protein sequence ID" value="MBC2667626.1"/>
    <property type="molecule type" value="Genomic_DNA"/>
</dbReference>
<gene>
    <name evidence="7" type="ORF">H7F53_00535</name>
</gene>
<evidence type="ECO:0000313" key="7">
    <source>
        <dbReference type="EMBL" id="MBC2667626.1"/>
    </source>
</evidence>